<dbReference type="GO" id="GO:0015020">
    <property type="term" value="F:glucuronosyltransferase activity"/>
    <property type="evidence" value="ECO:0007669"/>
    <property type="project" value="InterPro"/>
</dbReference>
<keyword evidence="2" id="KW-0328">Glycosyltransferase</keyword>
<gene>
    <name evidence="8" type="ORF">OIU85_025403</name>
</gene>
<evidence type="ECO:0000256" key="5">
    <source>
        <dbReference type="ARBA" id="ARBA00023180"/>
    </source>
</evidence>
<dbReference type="Proteomes" id="UP001151529">
    <property type="component" value="Chromosome 1"/>
</dbReference>
<evidence type="ECO:0000256" key="2">
    <source>
        <dbReference type="ARBA" id="ARBA00022676"/>
    </source>
</evidence>
<feature type="transmembrane region" description="Helical" evidence="7">
    <location>
        <begin position="258"/>
        <end position="277"/>
    </location>
</feature>
<keyword evidence="7" id="KW-0812">Transmembrane</keyword>
<evidence type="ECO:0000256" key="3">
    <source>
        <dbReference type="ARBA" id="ARBA00022679"/>
    </source>
</evidence>
<sequence>MQIPQPSPPPPPPLSSSSSFSTKDNTKTTLFIILTTSFFSLLFIFTLTSHSFKTSSLSPHGRPDPYLFPNRQATFTKIPSDPTPPSIAYLISGSKGDLDRILRLLYATYHPKNQYLLHLDLSAPQTDRDQLALSVQSVPIFKAAQNVNVIGKADFAYSKGSSTISATLHGAAILLRLPKKWDWFVNLGAADYPLVTPDDLLHILSYLPKDLNFVNHSSYIGWRESRQLKPIIVDPGLYLSEKSEMFYATQKRDLPNSFRLFTGVFSSLVLIVLLEAFCTDLIHDDGCHG</sequence>
<dbReference type="InterPro" id="IPR003406">
    <property type="entry name" value="Glyco_trans_14"/>
</dbReference>
<evidence type="ECO:0000313" key="8">
    <source>
        <dbReference type="EMBL" id="KAJ6713773.1"/>
    </source>
</evidence>
<keyword evidence="5" id="KW-0325">Glycoprotein</keyword>
<evidence type="ECO:0000256" key="7">
    <source>
        <dbReference type="SAM" id="Phobius"/>
    </source>
</evidence>
<keyword evidence="9" id="KW-1185">Reference proteome</keyword>
<name>A0A9Q0YXQ7_SALVM</name>
<dbReference type="Pfam" id="PF02485">
    <property type="entry name" value="Branch"/>
    <property type="match status" value="1"/>
</dbReference>
<keyword evidence="7" id="KW-1133">Transmembrane helix</keyword>
<feature type="region of interest" description="Disordered" evidence="6">
    <location>
        <begin position="1"/>
        <end position="21"/>
    </location>
</feature>
<feature type="compositionally biased region" description="Pro residues" evidence="6">
    <location>
        <begin position="1"/>
        <end position="14"/>
    </location>
</feature>
<dbReference type="PANTHER" id="PTHR45719:SF10">
    <property type="entry name" value="CORE-2_I-BRANCHING BETA-1,6-N-ACETYLGLUCOSAMINYLTRANSFERASE FAMILY PROTEIN"/>
    <property type="match status" value="1"/>
</dbReference>
<dbReference type="InterPro" id="IPR044610">
    <property type="entry name" value="GLCAT14A/B/C"/>
</dbReference>
<evidence type="ECO:0000256" key="4">
    <source>
        <dbReference type="ARBA" id="ARBA00023136"/>
    </source>
</evidence>
<evidence type="ECO:0000256" key="1">
    <source>
        <dbReference type="ARBA" id="ARBA00004606"/>
    </source>
</evidence>
<comment type="subcellular location">
    <subcellularLocation>
        <location evidence="1">Membrane</location>
        <topology evidence="1">Single-pass type II membrane protein</topology>
    </subcellularLocation>
</comment>
<comment type="caution">
    <text evidence="8">The sequence shown here is derived from an EMBL/GenBank/DDBJ whole genome shotgun (WGS) entry which is preliminary data.</text>
</comment>
<dbReference type="PANTHER" id="PTHR45719">
    <property type="entry name" value="GLYCOSYLTRANSFERASE"/>
    <property type="match status" value="1"/>
</dbReference>
<keyword evidence="4 7" id="KW-0472">Membrane</keyword>
<dbReference type="AlphaFoldDB" id="A0A9Q0YXQ7"/>
<accession>A0A9Q0YXQ7</accession>
<reference evidence="8" key="1">
    <citation type="submission" date="2022-11" db="EMBL/GenBank/DDBJ databases">
        <authorList>
            <person name="Hyden B.L."/>
            <person name="Feng K."/>
            <person name="Yates T."/>
            <person name="Jawdy S."/>
            <person name="Smart L.B."/>
            <person name="Muchero W."/>
        </authorList>
    </citation>
    <scope>NUCLEOTIDE SEQUENCE</scope>
    <source>
        <tissue evidence="8">Shoot tip</tissue>
    </source>
</reference>
<keyword evidence="3" id="KW-0808">Transferase</keyword>
<feature type="transmembrane region" description="Helical" evidence="7">
    <location>
        <begin position="28"/>
        <end position="47"/>
    </location>
</feature>
<dbReference type="OrthoDB" id="2019572at2759"/>
<dbReference type="EMBL" id="JAPFFL010000007">
    <property type="protein sequence ID" value="KAJ6713773.1"/>
    <property type="molecule type" value="Genomic_DNA"/>
</dbReference>
<reference evidence="8" key="2">
    <citation type="journal article" date="2023" name="Int. J. Mol. Sci.">
        <title>De Novo Assembly and Annotation of 11 Diverse Shrub Willow (Salix) Genomes Reveals Novel Gene Organization in Sex-Linked Regions.</title>
        <authorList>
            <person name="Hyden B."/>
            <person name="Feng K."/>
            <person name="Yates T.B."/>
            <person name="Jawdy S."/>
            <person name="Cereghino C."/>
            <person name="Smart L.B."/>
            <person name="Muchero W."/>
        </authorList>
    </citation>
    <scope>NUCLEOTIDE SEQUENCE [LARGE SCALE GENOMIC DNA]</scope>
    <source>
        <tissue evidence="8">Shoot tip</tissue>
    </source>
</reference>
<evidence type="ECO:0000313" key="9">
    <source>
        <dbReference type="Proteomes" id="UP001151529"/>
    </source>
</evidence>
<proteinExistence type="predicted"/>
<evidence type="ECO:0000256" key="6">
    <source>
        <dbReference type="SAM" id="MobiDB-lite"/>
    </source>
</evidence>
<organism evidence="8 9">
    <name type="scientific">Salix viminalis</name>
    <name type="common">Common osier</name>
    <name type="synonym">Basket willow</name>
    <dbReference type="NCBI Taxonomy" id="40686"/>
    <lineage>
        <taxon>Eukaryota</taxon>
        <taxon>Viridiplantae</taxon>
        <taxon>Streptophyta</taxon>
        <taxon>Embryophyta</taxon>
        <taxon>Tracheophyta</taxon>
        <taxon>Spermatophyta</taxon>
        <taxon>Magnoliopsida</taxon>
        <taxon>eudicotyledons</taxon>
        <taxon>Gunneridae</taxon>
        <taxon>Pentapetalae</taxon>
        <taxon>rosids</taxon>
        <taxon>fabids</taxon>
        <taxon>Malpighiales</taxon>
        <taxon>Salicaceae</taxon>
        <taxon>Saliceae</taxon>
        <taxon>Salix</taxon>
    </lineage>
</organism>
<protein>
    <submittedName>
        <fullName evidence="8">CORE-2/I-BRANCHING BETA-16-N-ACETYLGLUCOSAMINYLTRANSFERASE FAMILY PROTEIN</fullName>
    </submittedName>
</protein>
<dbReference type="GO" id="GO:0016020">
    <property type="term" value="C:membrane"/>
    <property type="evidence" value="ECO:0007669"/>
    <property type="project" value="UniProtKB-SubCell"/>
</dbReference>